<evidence type="ECO:0000313" key="2">
    <source>
        <dbReference type="Proteomes" id="UP000276133"/>
    </source>
</evidence>
<keyword evidence="2" id="KW-1185">Reference proteome</keyword>
<gene>
    <name evidence="1" type="ORF">BpHYR1_027390</name>
</gene>
<reference evidence="1 2" key="1">
    <citation type="journal article" date="2018" name="Sci. Rep.">
        <title>Genomic signatures of local adaptation to the degree of environmental predictability in rotifers.</title>
        <authorList>
            <person name="Franch-Gras L."/>
            <person name="Hahn C."/>
            <person name="Garcia-Roger E.M."/>
            <person name="Carmona M.J."/>
            <person name="Serra M."/>
            <person name="Gomez A."/>
        </authorList>
    </citation>
    <scope>NUCLEOTIDE SEQUENCE [LARGE SCALE GENOMIC DNA]</scope>
    <source>
        <strain evidence="1">HYR1</strain>
    </source>
</reference>
<accession>A0A3M7P4R4</accession>
<evidence type="ECO:0000313" key="1">
    <source>
        <dbReference type="EMBL" id="RMZ94068.1"/>
    </source>
</evidence>
<name>A0A3M7P4R4_BRAPC</name>
<organism evidence="1 2">
    <name type="scientific">Brachionus plicatilis</name>
    <name type="common">Marine rotifer</name>
    <name type="synonym">Brachionus muelleri</name>
    <dbReference type="NCBI Taxonomy" id="10195"/>
    <lineage>
        <taxon>Eukaryota</taxon>
        <taxon>Metazoa</taxon>
        <taxon>Spiralia</taxon>
        <taxon>Gnathifera</taxon>
        <taxon>Rotifera</taxon>
        <taxon>Eurotatoria</taxon>
        <taxon>Monogononta</taxon>
        <taxon>Pseudotrocha</taxon>
        <taxon>Ploima</taxon>
        <taxon>Brachionidae</taxon>
        <taxon>Brachionus</taxon>
    </lineage>
</organism>
<comment type="caution">
    <text evidence="1">The sequence shown here is derived from an EMBL/GenBank/DDBJ whole genome shotgun (WGS) entry which is preliminary data.</text>
</comment>
<dbReference type="EMBL" id="REGN01013326">
    <property type="protein sequence ID" value="RMZ94068.1"/>
    <property type="molecule type" value="Genomic_DNA"/>
</dbReference>
<proteinExistence type="predicted"/>
<protein>
    <submittedName>
        <fullName evidence="1">Uncharacterized protein</fullName>
    </submittedName>
</protein>
<dbReference type="AlphaFoldDB" id="A0A3M7P4R4"/>
<dbReference type="Proteomes" id="UP000276133">
    <property type="component" value="Unassembled WGS sequence"/>
</dbReference>
<feature type="non-terminal residue" evidence="1">
    <location>
        <position position="110"/>
    </location>
</feature>
<sequence>MFIMTKLKCQDTLVVSLQAYERCGDFFCERVIAAFSSLGSIECSSNEFKLLANSSITKIQLNIERFDSFDSSHLSSFALNELIDFATTMSLEYLVSFITQVNDLRAAKKK</sequence>